<feature type="transmembrane region" description="Helical" evidence="1">
    <location>
        <begin position="67"/>
        <end position="84"/>
    </location>
</feature>
<evidence type="ECO:0000313" key="3">
    <source>
        <dbReference type="EMBL" id="TPX31517.1"/>
    </source>
</evidence>
<keyword evidence="1" id="KW-0472">Membrane</keyword>
<dbReference type="OrthoDB" id="196140at2759"/>
<evidence type="ECO:0000259" key="2">
    <source>
        <dbReference type="Pfam" id="PF10785"/>
    </source>
</evidence>
<accession>A0A507BQP5</accession>
<dbReference type="AlphaFoldDB" id="A0A507BQP5"/>
<organism evidence="3 4">
    <name type="scientific">Synchytrium microbalum</name>
    <dbReference type="NCBI Taxonomy" id="1806994"/>
    <lineage>
        <taxon>Eukaryota</taxon>
        <taxon>Fungi</taxon>
        <taxon>Fungi incertae sedis</taxon>
        <taxon>Chytridiomycota</taxon>
        <taxon>Chytridiomycota incertae sedis</taxon>
        <taxon>Chytridiomycetes</taxon>
        <taxon>Synchytriales</taxon>
        <taxon>Synchytriaceae</taxon>
        <taxon>Synchytrium</taxon>
    </lineage>
</organism>
<keyword evidence="1" id="KW-1133">Transmembrane helix</keyword>
<feature type="domain" description="NADH-ubiquinone oxidoreductase 21kDa subunit N-terminal" evidence="2">
    <location>
        <begin position="45"/>
        <end position="128"/>
    </location>
</feature>
<dbReference type="EMBL" id="QEAO01000043">
    <property type="protein sequence ID" value="TPX31517.1"/>
    <property type="molecule type" value="Genomic_DNA"/>
</dbReference>
<dbReference type="RefSeq" id="XP_031022925.1">
    <property type="nucleotide sequence ID" value="XM_031171064.1"/>
</dbReference>
<name>A0A507BQP5_9FUNG</name>
<dbReference type="PANTHER" id="PTHR34062:SF1">
    <property type="entry name" value="NADH-UBIQUINONE OXIDOREDUCTASE 21KDA SUBUNIT N-TERMINAL DOMAIN-CONTAINING PROTEIN"/>
    <property type="match status" value="1"/>
</dbReference>
<comment type="caution">
    <text evidence="3">The sequence shown here is derived from an EMBL/GenBank/DDBJ whole genome shotgun (WGS) entry which is preliminary data.</text>
</comment>
<sequence length="156" mass="17891">MNPYAFYTAACYRVITPALSTYSHTGIPTATMKFFSNLPDSDHVPYKFLVAEPHFKQVVKYMRTEDYIVWGSVATLFPLATVLWERSSPTLHPRYMPRIMAVSIPVYFIAGFVVAAQMPLYRFWGWKENGIEATRWEAEQANAAPPVKKGWSDADW</sequence>
<gene>
    <name evidence="3" type="ORF">SmJEL517_g05137</name>
</gene>
<evidence type="ECO:0000256" key="1">
    <source>
        <dbReference type="SAM" id="Phobius"/>
    </source>
</evidence>
<dbReference type="GeneID" id="42006361"/>
<protein>
    <recommendedName>
        <fullName evidence="2">NADH-ubiquinone oxidoreductase 21kDa subunit N-terminal domain-containing protein</fullName>
    </recommendedName>
</protein>
<keyword evidence="4" id="KW-1185">Reference proteome</keyword>
<keyword evidence="1" id="KW-0812">Transmembrane</keyword>
<dbReference type="InterPro" id="IPR019721">
    <property type="entry name" value="NADH-UbQ_OxRdtase_su21_N"/>
</dbReference>
<evidence type="ECO:0000313" key="4">
    <source>
        <dbReference type="Proteomes" id="UP000319731"/>
    </source>
</evidence>
<dbReference type="InterPro" id="IPR053229">
    <property type="entry name" value="NADH-Q_oxidrdct_subunit"/>
</dbReference>
<dbReference type="Pfam" id="PF10785">
    <property type="entry name" value="NADH-u_ox-rdase"/>
    <property type="match status" value="1"/>
</dbReference>
<dbReference type="STRING" id="1806994.A0A507BQP5"/>
<proteinExistence type="predicted"/>
<feature type="transmembrane region" description="Helical" evidence="1">
    <location>
        <begin position="104"/>
        <end position="124"/>
    </location>
</feature>
<reference evidence="3 4" key="1">
    <citation type="journal article" date="2019" name="Sci. Rep.">
        <title>Comparative genomics of chytrid fungi reveal insights into the obligate biotrophic and pathogenic lifestyle of Synchytrium endobioticum.</title>
        <authorList>
            <person name="van de Vossenberg B.T.L.H."/>
            <person name="Warris S."/>
            <person name="Nguyen H.D.T."/>
            <person name="van Gent-Pelzer M.P.E."/>
            <person name="Joly D.L."/>
            <person name="van de Geest H.C."/>
            <person name="Bonants P.J.M."/>
            <person name="Smith D.S."/>
            <person name="Levesque C.A."/>
            <person name="van der Lee T.A.J."/>
        </authorList>
    </citation>
    <scope>NUCLEOTIDE SEQUENCE [LARGE SCALE GENOMIC DNA]</scope>
    <source>
        <strain evidence="3 4">JEL517</strain>
    </source>
</reference>
<dbReference type="PANTHER" id="PTHR34062">
    <property type="entry name" value="OXIDOREDUCTASE 21 KDA SUBUNIT, PUTATIVE (AFU_ORTHOLOGUE AFUA_4G04750)-RELATED"/>
    <property type="match status" value="1"/>
</dbReference>
<dbReference type="Proteomes" id="UP000319731">
    <property type="component" value="Unassembled WGS sequence"/>
</dbReference>